<gene>
    <name evidence="6" type="ORF">C0216_11570</name>
</gene>
<dbReference type="InterPro" id="IPR009057">
    <property type="entry name" value="Homeodomain-like_sf"/>
</dbReference>
<dbReference type="Pfam" id="PF02311">
    <property type="entry name" value="AraC_binding"/>
    <property type="match status" value="1"/>
</dbReference>
<dbReference type="OrthoDB" id="9799345at2"/>
<dbReference type="Proteomes" id="UP000252004">
    <property type="component" value="Chromosome"/>
</dbReference>
<proteinExistence type="predicted"/>
<dbReference type="InterPro" id="IPR011051">
    <property type="entry name" value="RmlC_Cupin_sf"/>
</dbReference>
<dbReference type="InterPro" id="IPR003313">
    <property type="entry name" value="AraC-bd"/>
</dbReference>
<dbReference type="SMART" id="SM00342">
    <property type="entry name" value="HTH_ARAC"/>
    <property type="match status" value="1"/>
</dbReference>
<dbReference type="KEGG" id="sgz:C0216_11570"/>
<dbReference type="EMBL" id="CP030862">
    <property type="protein sequence ID" value="AXE24012.1"/>
    <property type="molecule type" value="Genomic_DNA"/>
</dbReference>
<dbReference type="AlphaFoldDB" id="A0A344TZE1"/>
<keyword evidence="1" id="KW-0805">Transcription regulation</keyword>
<evidence type="ECO:0000256" key="1">
    <source>
        <dbReference type="ARBA" id="ARBA00023015"/>
    </source>
</evidence>
<organism evidence="6 7">
    <name type="scientific">Streptomyces globosus</name>
    <dbReference type="NCBI Taxonomy" id="68209"/>
    <lineage>
        <taxon>Bacteria</taxon>
        <taxon>Bacillati</taxon>
        <taxon>Actinomycetota</taxon>
        <taxon>Actinomycetes</taxon>
        <taxon>Kitasatosporales</taxon>
        <taxon>Streptomycetaceae</taxon>
        <taxon>Streptomyces</taxon>
    </lineage>
</organism>
<dbReference type="GO" id="GO:0003700">
    <property type="term" value="F:DNA-binding transcription factor activity"/>
    <property type="evidence" value="ECO:0007669"/>
    <property type="project" value="InterPro"/>
</dbReference>
<dbReference type="SUPFAM" id="SSF51182">
    <property type="entry name" value="RmlC-like cupins"/>
    <property type="match status" value="1"/>
</dbReference>
<evidence type="ECO:0000256" key="2">
    <source>
        <dbReference type="ARBA" id="ARBA00023125"/>
    </source>
</evidence>
<dbReference type="PANTHER" id="PTHR46796">
    <property type="entry name" value="HTH-TYPE TRANSCRIPTIONAL ACTIVATOR RHAS-RELATED"/>
    <property type="match status" value="1"/>
</dbReference>
<evidence type="ECO:0000256" key="3">
    <source>
        <dbReference type="ARBA" id="ARBA00023163"/>
    </source>
</evidence>
<feature type="region of interest" description="Disordered" evidence="4">
    <location>
        <begin position="285"/>
        <end position="305"/>
    </location>
</feature>
<dbReference type="PROSITE" id="PS01124">
    <property type="entry name" value="HTH_ARAC_FAMILY_2"/>
    <property type="match status" value="1"/>
</dbReference>
<evidence type="ECO:0000313" key="6">
    <source>
        <dbReference type="EMBL" id="AXE24012.1"/>
    </source>
</evidence>
<dbReference type="PRINTS" id="PR00032">
    <property type="entry name" value="HTHARAC"/>
</dbReference>
<dbReference type="GO" id="GO:0043565">
    <property type="term" value="F:sequence-specific DNA binding"/>
    <property type="evidence" value="ECO:0007669"/>
    <property type="project" value="InterPro"/>
</dbReference>
<sequence length="305" mass="32028">MKPTGRSAAELPLHRLQVPQPHLLPFAVGSFDAIGPLSRAGFPHRHTFHEIAHVTGGAGRHVLDLVPGPLAPPVLCVITPGQVHHWEGAEGLAGQVVLFHEDFLGGHPEDARALRRLAGRPTVPLGAHASRIAGLVDAMEEEYRALRSGYAGVLRAYLHILVVEAARAAEAGAPPAVPADRGDSLAEAFARITARPGGAQLTVAACARELGVSTGHLHAAVKQATGLTPGGLIRRAQTLEAKRLLAGTDMTVRQVAQQAGFADPSYFCRFFRRETGLTPGGFRAGLAGNHHDPRIPSIAAPDSGP</sequence>
<dbReference type="InterPro" id="IPR020449">
    <property type="entry name" value="Tscrpt_reg_AraC-type_HTH"/>
</dbReference>
<keyword evidence="2" id="KW-0238">DNA-binding</keyword>
<keyword evidence="3" id="KW-0804">Transcription</keyword>
<protein>
    <submittedName>
        <fullName evidence="6">AraC family transcriptional regulator</fullName>
    </submittedName>
</protein>
<name>A0A344TZE1_9ACTN</name>
<dbReference type="PANTHER" id="PTHR46796:SF13">
    <property type="entry name" value="HTH-TYPE TRANSCRIPTIONAL ACTIVATOR RHAS"/>
    <property type="match status" value="1"/>
</dbReference>
<dbReference type="InterPro" id="IPR050204">
    <property type="entry name" value="AraC_XylS_family_regulators"/>
</dbReference>
<dbReference type="Pfam" id="PF12833">
    <property type="entry name" value="HTH_18"/>
    <property type="match status" value="1"/>
</dbReference>
<reference evidence="6 7" key="1">
    <citation type="submission" date="2018-01" db="EMBL/GenBank/DDBJ databases">
        <title>Draft genome Sequence of streptomyces globosus LZH-48.</title>
        <authorList>
            <person name="Ran K."/>
            <person name="Li Z."/>
            <person name="Wei S."/>
            <person name="Dong R."/>
        </authorList>
    </citation>
    <scope>NUCLEOTIDE SEQUENCE [LARGE SCALE GENOMIC DNA]</scope>
    <source>
        <strain evidence="6 7">LZH-48</strain>
    </source>
</reference>
<dbReference type="InterPro" id="IPR018060">
    <property type="entry name" value="HTH_AraC"/>
</dbReference>
<dbReference type="Gene3D" id="1.10.10.60">
    <property type="entry name" value="Homeodomain-like"/>
    <property type="match status" value="2"/>
</dbReference>
<evidence type="ECO:0000313" key="7">
    <source>
        <dbReference type="Proteomes" id="UP000252004"/>
    </source>
</evidence>
<evidence type="ECO:0000256" key="4">
    <source>
        <dbReference type="SAM" id="MobiDB-lite"/>
    </source>
</evidence>
<keyword evidence="7" id="KW-1185">Reference proteome</keyword>
<feature type="domain" description="HTH araC/xylS-type" evidence="5">
    <location>
        <begin position="183"/>
        <end position="285"/>
    </location>
</feature>
<evidence type="ECO:0000259" key="5">
    <source>
        <dbReference type="PROSITE" id="PS01124"/>
    </source>
</evidence>
<accession>A0A344TZE1</accession>
<dbReference type="SUPFAM" id="SSF46689">
    <property type="entry name" value="Homeodomain-like"/>
    <property type="match status" value="1"/>
</dbReference>
<dbReference type="RefSeq" id="WP_114055194.1">
    <property type="nucleotide sequence ID" value="NZ_CP030862.1"/>
</dbReference>